<feature type="transmembrane region" description="Helical" evidence="9">
    <location>
        <begin position="108"/>
        <end position="126"/>
    </location>
</feature>
<reference evidence="11 12" key="1">
    <citation type="submission" date="2023-07" db="EMBL/GenBank/DDBJ databases">
        <title>Sequencing the genomes of 1000 actinobacteria strains.</title>
        <authorList>
            <person name="Klenk H.-P."/>
        </authorList>
    </citation>
    <scope>NUCLEOTIDE SEQUENCE [LARGE SCALE GENOMIC DNA]</scope>
    <source>
        <strain evidence="11 12">DSM 46740</strain>
    </source>
</reference>
<comment type="caution">
    <text evidence="11">The sequence shown here is derived from an EMBL/GenBank/DDBJ whole genome shotgun (WGS) entry which is preliminary data.</text>
</comment>
<name>A0ABT9Q8I1_9ACTN</name>
<proteinExistence type="predicted"/>
<dbReference type="Pfam" id="PF02518">
    <property type="entry name" value="HATPase_c"/>
    <property type="match status" value="1"/>
</dbReference>
<dbReference type="PROSITE" id="PS51257">
    <property type="entry name" value="PROKAR_LIPOPROTEIN"/>
    <property type="match status" value="1"/>
</dbReference>
<dbReference type="Proteomes" id="UP001225356">
    <property type="component" value="Unassembled WGS sequence"/>
</dbReference>
<feature type="transmembrane region" description="Helical" evidence="9">
    <location>
        <begin position="252"/>
        <end position="270"/>
    </location>
</feature>
<accession>A0ABT9Q8I1</accession>
<evidence type="ECO:0000256" key="6">
    <source>
        <dbReference type="ARBA" id="ARBA00022777"/>
    </source>
</evidence>
<evidence type="ECO:0000256" key="8">
    <source>
        <dbReference type="ARBA" id="ARBA00023012"/>
    </source>
</evidence>
<evidence type="ECO:0000313" key="12">
    <source>
        <dbReference type="Proteomes" id="UP001225356"/>
    </source>
</evidence>
<dbReference type="EC" id="2.7.13.3" evidence="2"/>
<dbReference type="GO" id="GO:0016301">
    <property type="term" value="F:kinase activity"/>
    <property type="evidence" value="ECO:0007669"/>
    <property type="project" value="UniProtKB-KW"/>
</dbReference>
<feature type="transmembrane region" description="Helical" evidence="9">
    <location>
        <begin position="282"/>
        <end position="303"/>
    </location>
</feature>
<gene>
    <name evidence="11" type="ORF">J2853_002264</name>
</gene>
<dbReference type="Gene3D" id="1.20.5.1930">
    <property type="match status" value="1"/>
</dbReference>
<dbReference type="SMART" id="SM00387">
    <property type="entry name" value="HATPase_c"/>
    <property type="match status" value="1"/>
</dbReference>
<evidence type="ECO:0000259" key="10">
    <source>
        <dbReference type="SMART" id="SM00387"/>
    </source>
</evidence>
<keyword evidence="7" id="KW-0067">ATP-binding</keyword>
<evidence type="ECO:0000256" key="5">
    <source>
        <dbReference type="ARBA" id="ARBA00022741"/>
    </source>
</evidence>
<dbReference type="InterPro" id="IPR011712">
    <property type="entry name" value="Sig_transdc_His_kin_sub3_dim/P"/>
</dbReference>
<keyword evidence="8" id="KW-0902">Two-component regulatory system</keyword>
<evidence type="ECO:0000256" key="3">
    <source>
        <dbReference type="ARBA" id="ARBA00022553"/>
    </source>
</evidence>
<sequence length="660" mass="69449">MRAHPAEVVTRAAVGVAVGLTVACTTVGVVHYTTLWSVLLPAVAVAFLSVPVVGAAMVRSDRRNAVGWILVAAGVGLPLACTGYLLAEAAYVGGADIPGAEWAGWWDGWPWVFAVGLVPTVGLLLFPDGRLPSPRWRPVLWVCVVQMTALLLGLLFSPALLDFPDQANPTALPGVWGSVAEGLGGAVALTAPLSTLAAWSVRRRLSRTREADQARALALVAPAAWLIAASWWGCLVIAVWGEATITALPAEVFGMLALAVTSWVAIRRYGLFDGRQVLNRTLVYGLLTTLVIAVYLAVAAAVRVLASDAVSGAVAVAAAVLIALPLRDVLQRTANRLVYGYRDDPYGALVRLGRRLEAAAAADQVLPGVARTVREALRLPYVAVRVGVATVAEAGRPASGACEEFPLVFAGETIGELVAQVRDEGPFTVSERGLLTGIAGQVAAAGHAVSLTEDLLRSRERLVGAAEEERRRLRRDLHDGLGPTLAGVVLGLHRARRHLLTDAAAAAGQMDTLTDQMQQAVADVRRLVYGLRPPALDELGLVGALNEQARSLGIIVVEGPARQPALPAAVEVAAYRIAMEAMTNTIRHARASHGTVRVVIDDALRLEISDNGTGLPDGYRAGVGITSMRERAAELSGTCVIEPRAPHGTLVRAVIPLEST</sequence>
<evidence type="ECO:0000313" key="11">
    <source>
        <dbReference type="EMBL" id="MDP9843053.1"/>
    </source>
</evidence>
<dbReference type="RefSeq" id="WP_307556992.1">
    <property type="nucleotide sequence ID" value="NZ_JAUSQU010000001.1"/>
</dbReference>
<keyword evidence="5" id="KW-0547">Nucleotide-binding</keyword>
<feature type="domain" description="Histidine kinase/HSP90-like ATPase" evidence="10">
    <location>
        <begin position="569"/>
        <end position="659"/>
    </location>
</feature>
<keyword evidence="9" id="KW-0812">Transmembrane</keyword>
<keyword evidence="12" id="KW-1185">Reference proteome</keyword>
<keyword evidence="6 11" id="KW-0418">Kinase</keyword>
<evidence type="ECO:0000256" key="2">
    <source>
        <dbReference type="ARBA" id="ARBA00012438"/>
    </source>
</evidence>
<dbReference type="PANTHER" id="PTHR24421">
    <property type="entry name" value="NITRATE/NITRITE SENSOR PROTEIN NARX-RELATED"/>
    <property type="match status" value="1"/>
</dbReference>
<dbReference type="SUPFAM" id="SSF55874">
    <property type="entry name" value="ATPase domain of HSP90 chaperone/DNA topoisomerase II/histidine kinase"/>
    <property type="match status" value="1"/>
</dbReference>
<dbReference type="EMBL" id="JAUSQU010000001">
    <property type="protein sequence ID" value="MDP9843053.1"/>
    <property type="molecule type" value="Genomic_DNA"/>
</dbReference>
<feature type="transmembrane region" description="Helical" evidence="9">
    <location>
        <begin position="38"/>
        <end position="58"/>
    </location>
</feature>
<feature type="transmembrane region" description="Helical" evidence="9">
    <location>
        <begin position="138"/>
        <end position="156"/>
    </location>
</feature>
<dbReference type="InterPro" id="IPR036890">
    <property type="entry name" value="HATPase_C_sf"/>
</dbReference>
<dbReference type="InterPro" id="IPR050482">
    <property type="entry name" value="Sensor_HK_TwoCompSys"/>
</dbReference>
<keyword evidence="9" id="KW-0472">Membrane</keyword>
<evidence type="ECO:0000256" key="7">
    <source>
        <dbReference type="ARBA" id="ARBA00022840"/>
    </source>
</evidence>
<dbReference type="PANTHER" id="PTHR24421:SF10">
    <property type="entry name" value="NITRATE_NITRITE SENSOR PROTEIN NARQ"/>
    <property type="match status" value="1"/>
</dbReference>
<comment type="catalytic activity">
    <reaction evidence="1">
        <text>ATP + protein L-histidine = ADP + protein N-phospho-L-histidine.</text>
        <dbReference type="EC" id="2.7.13.3"/>
    </reaction>
</comment>
<feature type="transmembrane region" description="Helical" evidence="9">
    <location>
        <begin position="309"/>
        <end position="326"/>
    </location>
</feature>
<dbReference type="Gene3D" id="3.30.565.10">
    <property type="entry name" value="Histidine kinase-like ATPase, C-terminal domain"/>
    <property type="match status" value="1"/>
</dbReference>
<keyword evidence="9" id="KW-1133">Transmembrane helix</keyword>
<keyword evidence="3" id="KW-0597">Phosphoprotein</keyword>
<feature type="transmembrane region" description="Helical" evidence="9">
    <location>
        <begin position="176"/>
        <end position="199"/>
    </location>
</feature>
<evidence type="ECO:0000256" key="4">
    <source>
        <dbReference type="ARBA" id="ARBA00022679"/>
    </source>
</evidence>
<feature type="transmembrane region" description="Helical" evidence="9">
    <location>
        <begin position="65"/>
        <end position="86"/>
    </location>
</feature>
<evidence type="ECO:0000256" key="1">
    <source>
        <dbReference type="ARBA" id="ARBA00000085"/>
    </source>
</evidence>
<keyword evidence="4" id="KW-0808">Transferase</keyword>
<organism evidence="11 12">
    <name type="scientific">Streptosporangium lutulentum</name>
    <dbReference type="NCBI Taxonomy" id="1461250"/>
    <lineage>
        <taxon>Bacteria</taxon>
        <taxon>Bacillati</taxon>
        <taxon>Actinomycetota</taxon>
        <taxon>Actinomycetes</taxon>
        <taxon>Streptosporangiales</taxon>
        <taxon>Streptosporangiaceae</taxon>
        <taxon>Streptosporangium</taxon>
    </lineage>
</organism>
<dbReference type="Pfam" id="PF07730">
    <property type="entry name" value="HisKA_3"/>
    <property type="match status" value="1"/>
</dbReference>
<dbReference type="InterPro" id="IPR003594">
    <property type="entry name" value="HATPase_dom"/>
</dbReference>
<feature type="transmembrane region" description="Helical" evidence="9">
    <location>
        <begin position="12"/>
        <end position="32"/>
    </location>
</feature>
<evidence type="ECO:0000256" key="9">
    <source>
        <dbReference type="SAM" id="Phobius"/>
    </source>
</evidence>
<dbReference type="CDD" id="cd16917">
    <property type="entry name" value="HATPase_UhpB-NarQ-NarX-like"/>
    <property type="match status" value="1"/>
</dbReference>
<protein>
    <recommendedName>
        <fullName evidence="2">histidine kinase</fullName>
        <ecNumber evidence="2">2.7.13.3</ecNumber>
    </recommendedName>
</protein>
<feature type="transmembrane region" description="Helical" evidence="9">
    <location>
        <begin position="219"/>
        <end position="240"/>
    </location>
</feature>